<dbReference type="Pfam" id="PF07732">
    <property type="entry name" value="Cu-oxidase_3"/>
    <property type="match status" value="2"/>
</dbReference>
<dbReference type="CDD" id="cd13891">
    <property type="entry name" value="CuRO_3_CotA_like"/>
    <property type="match status" value="1"/>
</dbReference>
<dbReference type="PANTHER" id="PTHR48267:SF1">
    <property type="entry name" value="BILIRUBIN OXIDASE"/>
    <property type="match status" value="1"/>
</dbReference>
<dbReference type="AlphaFoldDB" id="A0A975NJJ5"/>
<sequence length="565" mass="63257">MLSRRRLLWIGGGVVAGLSLSPKGARSHGPAASHAGSPKLQKFVDPLPRLDQALKPSGSHEGSPLYEIAMRAVRQRLHRDLPPTPLWAYAGQFPGPTLDVRTGRRIFVRWVNEIPDGDFLIPQAFDPHLHGTHHGEPPTKTVVHLHGAVVAPDSDGRPDAWFTNGFARRGAEWTREIYEYPNQQDACLLWYHDHAIGQTRLNVHAGLAGAYLIRDDHEDALGLPGGDHEVLLMIQDRSFAADGSLTYPIAESTGSADRPGPWVPEFFGDTILVNGKVWPHLEVEPRKYRLRILNGSNARFYQLRLADGRSFLQIGTDQGLLPAPVEVRRLLLAPAERADVIVDFRGARGSIRLLNDAPTPYPNGEAPDRRTTANVMEFRVGRRLARPDTARVPDKLRTVAPLPERDAKVRYMAFSEYKNAKGEPTLVLLNGRKWDAPVTIQCKIGDTEVWHLINPTEDAHPIHLHLVRFQVLDRQKFDGDDYLKAWNAEIPGEGPDPISAEPYLRGGRIPPPPQERGWKDTVRADPGEVVRIIARFDGVPGKYPWHCHVLEHEDNEMMLQFELVP</sequence>
<dbReference type="SUPFAM" id="SSF49503">
    <property type="entry name" value="Cupredoxins"/>
    <property type="match status" value="3"/>
</dbReference>
<evidence type="ECO:0000259" key="2">
    <source>
        <dbReference type="Pfam" id="PF07731"/>
    </source>
</evidence>
<dbReference type="InterPro" id="IPR011707">
    <property type="entry name" value="Cu-oxidase-like_N"/>
</dbReference>
<evidence type="ECO:0000256" key="1">
    <source>
        <dbReference type="SAM" id="MobiDB-lite"/>
    </source>
</evidence>
<evidence type="ECO:0000313" key="4">
    <source>
        <dbReference type="EMBL" id="QWG15696.1"/>
    </source>
</evidence>
<dbReference type="Gene3D" id="2.60.40.420">
    <property type="entry name" value="Cupredoxins - blue copper proteins"/>
    <property type="match status" value="3"/>
</dbReference>
<reference evidence="4" key="1">
    <citation type="submission" date="2021-06" db="EMBL/GenBank/DDBJ databases">
        <title>Bradyrhizobium sp. S2-20-1 Genome sequencing.</title>
        <authorList>
            <person name="Jin L."/>
        </authorList>
    </citation>
    <scope>NUCLEOTIDE SEQUENCE</scope>
    <source>
        <strain evidence="4">S2-20-1</strain>
    </source>
</reference>
<protein>
    <submittedName>
        <fullName evidence="4">Multicopper oxidase domain-containing protein</fullName>
    </submittedName>
</protein>
<gene>
    <name evidence="4" type="ORF">KMZ29_07445</name>
</gene>
<dbReference type="InterPro" id="IPR011706">
    <property type="entry name" value="Cu-oxidase_C"/>
</dbReference>
<feature type="domain" description="Plastocyanin-like" evidence="3">
    <location>
        <begin position="139"/>
        <end position="216"/>
    </location>
</feature>
<name>A0A975NJJ5_9BRAD</name>
<dbReference type="InterPro" id="IPR008972">
    <property type="entry name" value="Cupredoxin"/>
</dbReference>
<feature type="region of interest" description="Disordered" evidence="1">
    <location>
        <begin position="22"/>
        <end position="42"/>
    </location>
</feature>
<dbReference type="CDD" id="cd13868">
    <property type="entry name" value="CuRO_2_CotA_like"/>
    <property type="match status" value="1"/>
</dbReference>
<proteinExistence type="predicted"/>
<organism evidence="4 5">
    <name type="scientific">Bradyrhizobium sediminis</name>
    <dbReference type="NCBI Taxonomy" id="2840469"/>
    <lineage>
        <taxon>Bacteria</taxon>
        <taxon>Pseudomonadati</taxon>
        <taxon>Pseudomonadota</taxon>
        <taxon>Alphaproteobacteria</taxon>
        <taxon>Hyphomicrobiales</taxon>
        <taxon>Nitrobacteraceae</taxon>
        <taxon>Bradyrhizobium</taxon>
    </lineage>
</organism>
<evidence type="ECO:0000259" key="3">
    <source>
        <dbReference type="Pfam" id="PF07732"/>
    </source>
</evidence>
<dbReference type="GO" id="GO:0016491">
    <property type="term" value="F:oxidoreductase activity"/>
    <property type="evidence" value="ECO:0007669"/>
    <property type="project" value="InterPro"/>
</dbReference>
<dbReference type="EMBL" id="CP076134">
    <property type="protein sequence ID" value="QWG15696.1"/>
    <property type="molecule type" value="Genomic_DNA"/>
</dbReference>
<feature type="domain" description="Plastocyanin-like" evidence="3">
    <location>
        <begin position="83"/>
        <end position="117"/>
    </location>
</feature>
<dbReference type="Proteomes" id="UP000680839">
    <property type="component" value="Chromosome"/>
</dbReference>
<dbReference type="PANTHER" id="PTHR48267">
    <property type="entry name" value="CUPREDOXIN SUPERFAMILY PROTEIN"/>
    <property type="match status" value="1"/>
</dbReference>
<evidence type="ECO:0000313" key="5">
    <source>
        <dbReference type="Proteomes" id="UP000680839"/>
    </source>
</evidence>
<dbReference type="CDD" id="cd13844">
    <property type="entry name" value="CuRO_1_BOD_CotA_like"/>
    <property type="match status" value="1"/>
</dbReference>
<dbReference type="RefSeq" id="WP_215624180.1">
    <property type="nucleotide sequence ID" value="NZ_CP076134.1"/>
</dbReference>
<accession>A0A975NJJ5</accession>
<dbReference type="InterPro" id="IPR045087">
    <property type="entry name" value="Cu-oxidase_fam"/>
</dbReference>
<dbReference type="Pfam" id="PF07731">
    <property type="entry name" value="Cu-oxidase_2"/>
    <property type="match status" value="1"/>
</dbReference>
<feature type="domain" description="Plastocyanin-like" evidence="2">
    <location>
        <begin position="422"/>
        <end position="562"/>
    </location>
</feature>
<dbReference type="GO" id="GO:0005507">
    <property type="term" value="F:copper ion binding"/>
    <property type="evidence" value="ECO:0007669"/>
    <property type="project" value="InterPro"/>
</dbReference>